<reference evidence="1 2" key="1">
    <citation type="submission" date="2018-08" db="EMBL/GenBank/DDBJ databases">
        <title>Sequencing the genomes of 1000 actinobacteria strains.</title>
        <authorList>
            <person name="Klenk H.-P."/>
        </authorList>
    </citation>
    <scope>NUCLEOTIDE SEQUENCE [LARGE SCALE GENOMIC DNA]</scope>
    <source>
        <strain evidence="1 2">DSM 22891</strain>
    </source>
</reference>
<evidence type="ECO:0008006" key="3">
    <source>
        <dbReference type="Google" id="ProtNLM"/>
    </source>
</evidence>
<sequence length="135" mass="14266">MSSDERPLVVVDGANVVGSVPDGWWRDREAAIRRLREALGPVAVAGIGDEVEPPVDVTLVVEGAARGVESTPNVRVVSAAGAADDTIVDLVAQADPRRRRVVVTADRELRERVEALGAEVVGPRAVYPPPHPPPS</sequence>
<dbReference type="AlphaFoldDB" id="A0A3D9V3Y5"/>
<name>A0A3D9V3Y5_THECX</name>
<dbReference type="RefSeq" id="WP_115849771.1">
    <property type="nucleotide sequence ID" value="NZ_QTUC01000001.1"/>
</dbReference>
<comment type="caution">
    <text evidence="1">The sequence shown here is derived from an EMBL/GenBank/DDBJ whole genome shotgun (WGS) entry which is preliminary data.</text>
</comment>
<dbReference type="EMBL" id="QTUC01000001">
    <property type="protein sequence ID" value="REF36086.1"/>
    <property type="molecule type" value="Genomic_DNA"/>
</dbReference>
<gene>
    <name evidence="1" type="ORF">DFJ64_1484</name>
</gene>
<evidence type="ECO:0000313" key="2">
    <source>
        <dbReference type="Proteomes" id="UP000256485"/>
    </source>
</evidence>
<organism evidence="1 2">
    <name type="scientific">Thermasporomyces composti</name>
    <dbReference type="NCBI Taxonomy" id="696763"/>
    <lineage>
        <taxon>Bacteria</taxon>
        <taxon>Bacillati</taxon>
        <taxon>Actinomycetota</taxon>
        <taxon>Actinomycetes</taxon>
        <taxon>Propionibacteriales</taxon>
        <taxon>Nocardioidaceae</taxon>
        <taxon>Thermasporomyces</taxon>
    </lineage>
</organism>
<evidence type="ECO:0000313" key="1">
    <source>
        <dbReference type="EMBL" id="REF36086.1"/>
    </source>
</evidence>
<dbReference type="OrthoDB" id="3404294at2"/>
<dbReference type="Proteomes" id="UP000256485">
    <property type="component" value="Unassembled WGS sequence"/>
</dbReference>
<protein>
    <recommendedName>
        <fullName evidence="3">YacP-like NYN domain-containing protein</fullName>
    </recommendedName>
</protein>
<keyword evidence="2" id="KW-1185">Reference proteome</keyword>
<proteinExistence type="predicted"/>
<accession>A0A3D9V3Y5</accession>